<name>X0TIZ4_9ZZZZ</name>
<dbReference type="AlphaFoldDB" id="X0TIZ4"/>
<evidence type="ECO:0000313" key="1">
    <source>
        <dbReference type="EMBL" id="GAF93488.1"/>
    </source>
</evidence>
<sequence length="115" mass="12610">IQGPPVLKAIEALEKMAVPEEEVCIMDSQLAGTMNYGTPNLSTMEGVADYFAVTGIGLADKRCGNIISKSSEQLGDYDFFFEWFIDPKPDRLKELIGKIDETLAPLGCGYEITTK</sequence>
<reference evidence="1" key="1">
    <citation type="journal article" date="2014" name="Front. Microbiol.">
        <title>High frequency of phylogenetically diverse reductive dehalogenase-homologous genes in deep subseafloor sedimentary metagenomes.</title>
        <authorList>
            <person name="Kawai M."/>
            <person name="Futagami T."/>
            <person name="Toyoda A."/>
            <person name="Takaki Y."/>
            <person name="Nishi S."/>
            <person name="Hori S."/>
            <person name="Arai W."/>
            <person name="Tsubouchi T."/>
            <person name="Morono Y."/>
            <person name="Uchiyama I."/>
            <person name="Ito T."/>
            <person name="Fujiyama A."/>
            <person name="Inagaki F."/>
            <person name="Takami H."/>
        </authorList>
    </citation>
    <scope>NUCLEOTIDE SEQUENCE</scope>
    <source>
        <strain evidence="1">Expedition CK06-06</strain>
    </source>
</reference>
<dbReference type="EMBL" id="BARS01015710">
    <property type="protein sequence ID" value="GAF93488.1"/>
    <property type="molecule type" value="Genomic_DNA"/>
</dbReference>
<protein>
    <submittedName>
        <fullName evidence="1">Uncharacterized protein</fullName>
    </submittedName>
</protein>
<comment type="caution">
    <text evidence="1">The sequence shown here is derived from an EMBL/GenBank/DDBJ whole genome shotgun (WGS) entry which is preliminary data.</text>
</comment>
<proteinExistence type="predicted"/>
<feature type="non-terminal residue" evidence="1">
    <location>
        <position position="1"/>
    </location>
</feature>
<gene>
    <name evidence="1" type="ORF">S01H1_25950</name>
</gene>
<accession>X0TIZ4</accession>
<organism evidence="1">
    <name type="scientific">marine sediment metagenome</name>
    <dbReference type="NCBI Taxonomy" id="412755"/>
    <lineage>
        <taxon>unclassified sequences</taxon>
        <taxon>metagenomes</taxon>
        <taxon>ecological metagenomes</taxon>
    </lineage>
</organism>